<name>A0A7X6D3S9_9ACTN</name>
<keyword evidence="4" id="KW-0949">S-adenosyl-L-methionine</keyword>
<keyword evidence="2 8" id="KW-0489">Methyltransferase</keyword>
<organism evidence="8 9">
    <name type="scientific">Streptomyces lonarensis</name>
    <dbReference type="NCBI Taxonomy" id="700599"/>
    <lineage>
        <taxon>Bacteria</taxon>
        <taxon>Bacillati</taxon>
        <taxon>Actinomycetota</taxon>
        <taxon>Actinomycetes</taxon>
        <taxon>Kitasatosporales</taxon>
        <taxon>Streptomycetaceae</taxon>
        <taxon>Streptomyces</taxon>
    </lineage>
</organism>
<evidence type="ECO:0000256" key="1">
    <source>
        <dbReference type="ARBA" id="ARBA00006149"/>
    </source>
</evidence>
<evidence type="ECO:0000259" key="7">
    <source>
        <dbReference type="Pfam" id="PF25004"/>
    </source>
</evidence>
<dbReference type="Pfam" id="PF05175">
    <property type="entry name" value="MTS"/>
    <property type="match status" value="1"/>
</dbReference>
<dbReference type="InterPro" id="IPR056684">
    <property type="entry name" value="DUF7782"/>
</dbReference>
<dbReference type="InterPro" id="IPR007848">
    <property type="entry name" value="Small_mtfrase_dom"/>
</dbReference>
<dbReference type="GO" id="GO:0035657">
    <property type="term" value="C:eRF1 methyltransferase complex"/>
    <property type="evidence" value="ECO:0007669"/>
    <property type="project" value="TreeGrafter"/>
</dbReference>
<evidence type="ECO:0000259" key="6">
    <source>
        <dbReference type="Pfam" id="PF23186"/>
    </source>
</evidence>
<dbReference type="SUPFAM" id="SSF53335">
    <property type="entry name" value="S-adenosyl-L-methionine-dependent methyltransferases"/>
    <property type="match status" value="1"/>
</dbReference>
<dbReference type="GO" id="GO:0003676">
    <property type="term" value="F:nucleic acid binding"/>
    <property type="evidence" value="ECO:0007669"/>
    <property type="project" value="InterPro"/>
</dbReference>
<evidence type="ECO:0000313" key="8">
    <source>
        <dbReference type="EMBL" id="NJQ07655.1"/>
    </source>
</evidence>
<dbReference type="InterPro" id="IPR029063">
    <property type="entry name" value="SAM-dependent_MTases_sf"/>
</dbReference>
<dbReference type="GO" id="GO:0032259">
    <property type="term" value="P:methylation"/>
    <property type="evidence" value="ECO:0007669"/>
    <property type="project" value="UniProtKB-KW"/>
</dbReference>
<dbReference type="RefSeq" id="WP_167972859.1">
    <property type="nucleotide sequence ID" value="NZ_BHZG01000080.1"/>
</dbReference>
<sequence>MITDDLPHPGPETDRLREALFSATFTADGLLDQLGAVAYAALARGETVPALRATRDGSALATLIRLFLLCEELPADRVAAVLPADELRTAGWLCPADPGDPAGPLRAAVDIRPFAGPDGEDWWVVSDAGCAIGGAAGAEGAAQDVVLGVGGASATLTQLAVDVPADRALDLGTGSGVQALHLAARGARVTVTDVNPRALHIARLTLELSGMPAPTSRQGSLYEPVRDDERFDVIVSNPPFVISPAADPAARLTYRDGGMVGDALCRSLVQGAADRLTDGGWCQLLANWEHVEGEDWRERVATWVPAGCDAWIVQREEQDVARYTELWLRDAGAHRGPRAEYRARYSHWLDAFADRGTHAIGFGWIALRRTGAGNPSVVAEEWPHAVEQPLGPEILRHFAARDRLRGLNDAALLETRFLLADGVVQEQIGLPGEEDPEHVVLRQRHGMMRATTVDTVGAGLVGSCDGTLPAGPIVDAIAQLIGEDAAVLREATPATLRSLVEQGFLHVAE</sequence>
<proteinExistence type="inferred from homology"/>
<evidence type="ECO:0000256" key="4">
    <source>
        <dbReference type="ARBA" id="ARBA00022691"/>
    </source>
</evidence>
<dbReference type="InterPro" id="IPR052190">
    <property type="entry name" value="Euk-Arch_PrmC-MTase"/>
</dbReference>
<feature type="domain" description="Methyltransferase small" evidence="5">
    <location>
        <begin position="156"/>
        <end position="286"/>
    </location>
</feature>
<dbReference type="AlphaFoldDB" id="A0A7X6D3S9"/>
<dbReference type="PANTHER" id="PTHR45875:SF1">
    <property type="entry name" value="METHYLTRANSFERASE N6AMT1"/>
    <property type="match status" value="1"/>
</dbReference>
<gene>
    <name evidence="8" type="ORF">HCN56_19230</name>
</gene>
<dbReference type="PANTHER" id="PTHR45875">
    <property type="entry name" value="METHYLTRANSFERASE N6AMT1"/>
    <property type="match status" value="1"/>
</dbReference>
<reference evidence="8 9" key="1">
    <citation type="submission" date="2020-03" db="EMBL/GenBank/DDBJ databases">
        <title>Draft genome of Streptomyces sp. ventii, isolated from the Axial Seamount in the Pacific Ocean, and resequencing of the two type strains Streptomyces lonarensis strain NCL 716 and Streptomyces bohaiensis strain 11A07.</title>
        <authorList>
            <person name="Loughran R.M."/>
            <person name="Pfannmuller K.M."/>
            <person name="Wasson B.J."/>
            <person name="Deadmond M.C."/>
            <person name="Paddock B.E."/>
            <person name="Koyack M.J."/>
            <person name="Gallegos D.A."/>
            <person name="Mitchell E.A."/>
            <person name="Ushijima B."/>
            <person name="Saw J.H."/>
            <person name="Mcphail K.L."/>
            <person name="Videau P."/>
        </authorList>
    </citation>
    <scope>NUCLEOTIDE SEQUENCE [LARGE SCALE GENOMIC DNA]</scope>
    <source>
        <strain evidence="8 9">NCL716</strain>
    </source>
</reference>
<keyword evidence="9" id="KW-1185">Reference proteome</keyword>
<dbReference type="GO" id="GO:0008757">
    <property type="term" value="F:S-adenosylmethionine-dependent methyltransferase activity"/>
    <property type="evidence" value="ECO:0007669"/>
    <property type="project" value="TreeGrafter"/>
</dbReference>
<dbReference type="Proteomes" id="UP000578686">
    <property type="component" value="Unassembled WGS sequence"/>
</dbReference>
<dbReference type="Gene3D" id="3.40.50.150">
    <property type="entry name" value="Vaccinia Virus protein VP39"/>
    <property type="match status" value="1"/>
</dbReference>
<dbReference type="Pfam" id="PF25004">
    <property type="entry name" value="DUF7782"/>
    <property type="match status" value="1"/>
</dbReference>
<accession>A0A7X6D3S9</accession>
<dbReference type="InterPro" id="IPR002052">
    <property type="entry name" value="DNA_methylase_N6_adenine_CS"/>
</dbReference>
<comment type="caution">
    <text evidence="8">The sequence shown here is derived from an EMBL/GenBank/DDBJ whole genome shotgun (WGS) entry which is preliminary data.</text>
</comment>
<dbReference type="PROSITE" id="PS00092">
    <property type="entry name" value="N6_MTASE"/>
    <property type="match status" value="1"/>
</dbReference>
<dbReference type="InterPro" id="IPR055487">
    <property type="entry name" value="DUF7059"/>
</dbReference>
<evidence type="ECO:0000256" key="2">
    <source>
        <dbReference type="ARBA" id="ARBA00022603"/>
    </source>
</evidence>
<evidence type="ECO:0000256" key="3">
    <source>
        <dbReference type="ARBA" id="ARBA00022679"/>
    </source>
</evidence>
<evidence type="ECO:0000259" key="5">
    <source>
        <dbReference type="Pfam" id="PF05175"/>
    </source>
</evidence>
<comment type="similarity">
    <text evidence="1">Belongs to the eukaryotic/archaeal PrmC-related family.</text>
</comment>
<feature type="domain" description="DUF7059" evidence="6">
    <location>
        <begin position="23"/>
        <end position="97"/>
    </location>
</feature>
<dbReference type="CDD" id="cd02440">
    <property type="entry name" value="AdoMet_MTases"/>
    <property type="match status" value="1"/>
</dbReference>
<dbReference type="GO" id="GO:0008170">
    <property type="term" value="F:N-methyltransferase activity"/>
    <property type="evidence" value="ECO:0007669"/>
    <property type="project" value="UniProtKB-ARBA"/>
</dbReference>
<evidence type="ECO:0000313" key="9">
    <source>
        <dbReference type="Proteomes" id="UP000578686"/>
    </source>
</evidence>
<dbReference type="EMBL" id="JAAVJD010000182">
    <property type="protein sequence ID" value="NJQ07655.1"/>
    <property type="molecule type" value="Genomic_DNA"/>
</dbReference>
<dbReference type="Pfam" id="PF23186">
    <property type="entry name" value="DUF7059"/>
    <property type="match status" value="1"/>
</dbReference>
<dbReference type="GO" id="GO:0008276">
    <property type="term" value="F:protein methyltransferase activity"/>
    <property type="evidence" value="ECO:0007669"/>
    <property type="project" value="TreeGrafter"/>
</dbReference>
<feature type="domain" description="DUF7782" evidence="7">
    <location>
        <begin position="397"/>
        <end position="506"/>
    </location>
</feature>
<keyword evidence="3 8" id="KW-0808">Transferase</keyword>
<protein>
    <submittedName>
        <fullName evidence="8">Methyltransferase</fullName>
    </submittedName>
</protein>